<evidence type="ECO:0000313" key="2">
    <source>
        <dbReference type="EMBL" id="RNF60590.1"/>
    </source>
</evidence>
<dbReference type="InterPro" id="IPR001303">
    <property type="entry name" value="Aldolase_II/adducin_N"/>
</dbReference>
<dbReference type="Pfam" id="PF00596">
    <property type="entry name" value="Aldolase_II"/>
    <property type="match status" value="1"/>
</dbReference>
<dbReference type="SUPFAM" id="SSF53639">
    <property type="entry name" value="AraD/HMP-PK domain-like"/>
    <property type="match status" value="1"/>
</dbReference>
<evidence type="ECO:0000259" key="1">
    <source>
        <dbReference type="SMART" id="SM01007"/>
    </source>
</evidence>
<dbReference type="SMART" id="SM01007">
    <property type="entry name" value="Aldolase_II"/>
    <property type="match status" value="1"/>
</dbReference>
<protein>
    <submittedName>
        <fullName evidence="2">Class II aldolase/adducin family protein</fullName>
    </submittedName>
</protein>
<dbReference type="EMBL" id="RIZI01000174">
    <property type="protein sequence ID" value="RNF60590.1"/>
    <property type="molecule type" value="Genomic_DNA"/>
</dbReference>
<proteinExistence type="predicted"/>
<comment type="caution">
    <text evidence="2">The sequence shown here is derived from an EMBL/GenBank/DDBJ whole genome shotgun (WGS) entry which is preliminary data.</text>
</comment>
<sequence length="202" mass="21390">MEQEGVRKFTLDWEHGPAPALRAIEQLIYWRDILHAHGLVGAEPARYGGIGFGNLSGRTARGFLITGSQTGALPRLEAAHFCLVRAWDIPGNRLQAEGPITPSSEALTHAACYAANPAIHWVFHIHSPELWRAAPSLGLTSTDPAIAYGTPAMAEALAALAGRLPLPCLVRMGGHEDGLIAAGPTAEGTGAILLERLAQVLT</sequence>
<name>A0A3M8R1V8_9PROT</name>
<dbReference type="RefSeq" id="WP_123104387.1">
    <property type="nucleotide sequence ID" value="NZ_CP127527.1"/>
</dbReference>
<dbReference type="OrthoDB" id="422493at2"/>
<reference evidence="2" key="1">
    <citation type="submission" date="2018-10" db="EMBL/GenBank/DDBJ databases">
        <title>Acidithiobacillus sulfuriphilus sp. nov.: an extremely acidophilic sulfur-oxidizing chemolithotroph isolated from a neutral pH environment.</title>
        <authorList>
            <person name="Falagan C."/>
            <person name="Moya-Beltran A."/>
            <person name="Quatrini R."/>
            <person name="Johnson D.B."/>
        </authorList>
    </citation>
    <scope>NUCLEOTIDE SEQUENCE [LARGE SCALE GENOMIC DNA]</scope>
    <source>
        <strain evidence="2">CJ-2</strain>
    </source>
</reference>
<dbReference type="Gene3D" id="3.40.225.10">
    <property type="entry name" value="Class II aldolase/adducin N-terminal domain"/>
    <property type="match status" value="1"/>
</dbReference>
<dbReference type="InterPro" id="IPR036409">
    <property type="entry name" value="Aldolase_II/adducin_N_sf"/>
</dbReference>
<dbReference type="AlphaFoldDB" id="A0A3M8R1V8"/>
<gene>
    <name evidence="2" type="ORF">EC580_09295</name>
</gene>
<feature type="domain" description="Class II aldolase/adducin N-terminal" evidence="1">
    <location>
        <begin position="25"/>
        <end position="202"/>
    </location>
</feature>
<organism evidence="2">
    <name type="scientific">Acidithiobacillus sulfuriphilus</name>
    <dbReference type="NCBI Taxonomy" id="1867749"/>
    <lineage>
        <taxon>Bacteria</taxon>
        <taxon>Pseudomonadati</taxon>
        <taxon>Pseudomonadota</taxon>
        <taxon>Acidithiobacillia</taxon>
        <taxon>Acidithiobacillales</taxon>
        <taxon>Acidithiobacillaceae</taxon>
        <taxon>Acidithiobacillus</taxon>
    </lineage>
</organism>
<accession>A0A3M8R1V8</accession>